<organism evidence="1">
    <name type="scientific">Cladocopium goreaui</name>
    <dbReference type="NCBI Taxonomy" id="2562237"/>
    <lineage>
        <taxon>Eukaryota</taxon>
        <taxon>Sar</taxon>
        <taxon>Alveolata</taxon>
        <taxon>Dinophyceae</taxon>
        <taxon>Suessiales</taxon>
        <taxon>Symbiodiniaceae</taxon>
        <taxon>Cladocopium</taxon>
    </lineage>
</organism>
<proteinExistence type="predicted"/>
<accession>A0A9P1G114</accession>
<feature type="non-terminal residue" evidence="1">
    <location>
        <position position="148"/>
    </location>
</feature>
<comment type="caution">
    <text evidence="1">The sequence shown here is derived from an EMBL/GenBank/DDBJ whole genome shotgun (WGS) entry which is preliminary data.</text>
</comment>
<dbReference type="EMBL" id="CAMXCT010002278">
    <property type="protein sequence ID" value="CAI3997009.1"/>
    <property type="molecule type" value="Genomic_DNA"/>
</dbReference>
<dbReference type="Proteomes" id="UP001152797">
    <property type="component" value="Unassembled WGS sequence"/>
</dbReference>
<reference evidence="2 3" key="2">
    <citation type="submission" date="2024-05" db="EMBL/GenBank/DDBJ databases">
        <authorList>
            <person name="Chen Y."/>
            <person name="Shah S."/>
            <person name="Dougan E. K."/>
            <person name="Thang M."/>
            <person name="Chan C."/>
        </authorList>
    </citation>
    <scope>NUCLEOTIDE SEQUENCE [LARGE SCALE GENOMIC DNA]</scope>
</reference>
<name>A0A9P1G114_9DINO</name>
<sequence length="148" mass="15798">SAEDLSSYDLPAIMHGKCIFTALDAKVSPGLRDKVGEAFATALGAELSLKIQIVGVQEIAHPTMGQGKEFDLLYTSKTPSGEAAIRKLHDQATQIQATVQEAIRKVTTAGTVQAWCSSTLDFYGPKAAKLPKGSKIKEIFGQLPPGRQ</sequence>
<dbReference type="AlphaFoldDB" id="A0A9P1G114"/>
<protein>
    <submittedName>
        <fullName evidence="2">Acetyl-CoA C-acetyltransferase</fullName>
    </submittedName>
</protein>
<evidence type="ECO:0000313" key="2">
    <source>
        <dbReference type="EMBL" id="CAL4784321.1"/>
    </source>
</evidence>
<dbReference type="EMBL" id="CAMXCT020002278">
    <property type="protein sequence ID" value="CAL1150384.1"/>
    <property type="molecule type" value="Genomic_DNA"/>
</dbReference>
<dbReference type="OrthoDB" id="423872at2759"/>
<evidence type="ECO:0000313" key="1">
    <source>
        <dbReference type="EMBL" id="CAI3997009.1"/>
    </source>
</evidence>
<dbReference type="EMBL" id="CAMXCT030002278">
    <property type="protein sequence ID" value="CAL4784321.1"/>
    <property type="molecule type" value="Genomic_DNA"/>
</dbReference>
<gene>
    <name evidence="1" type="ORF">C1SCF055_LOCUS23436</name>
</gene>
<evidence type="ECO:0000313" key="3">
    <source>
        <dbReference type="Proteomes" id="UP001152797"/>
    </source>
</evidence>
<reference evidence="1" key="1">
    <citation type="submission" date="2022-10" db="EMBL/GenBank/DDBJ databases">
        <authorList>
            <person name="Chen Y."/>
            <person name="Dougan E. K."/>
            <person name="Chan C."/>
            <person name="Rhodes N."/>
            <person name="Thang M."/>
        </authorList>
    </citation>
    <scope>NUCLEOTIDE SEQUENCE</scope>
</reference>
<keyword evidence="3" id="KW-1185">Reference proteome</keyword>